<dbReference type="SUPFAM" id="SSF48208">
    <property type="entry name" value="Six-hairpin glycosidases"/>
    <property type="match status" value="1"/>
</dbReference>
<reference evidence="6 7" key="1">
    <citation type="submission" date="2018-12" db="EMBL/GenBank/DDBJ databases">
        <authorList>
            <consortium name="Pathogen Informatics"/>
        </authorList>
    </citation>
    <scope>NUCLEOTIDE SEQUENCE [LARGE SCALE GENOMIC DNA]</scope>
    <source>
        <strain evidence="6 7">NCTC13071</strain>
    </source>
</reference>
<feature type="binding site" evidence="4">
    <location>
        <position position="243"/>
    </location>
    <ligand>
        <name>substrate</name>
    </ligand>
</feature>
<gene>
    <name evidence="6" type="primary">ugl</name>
    <name evidence="6" type="ORF">NCTC13071_00479</name>
</gene>
<dbReference type="GO" id="GO:0052757">
    <property type="term" value="F:chondroitin hydrolase activity"/>
    <property type="evidence" value="ECO:0007669"/>
    <property type="project" value="TreeGrafter"/>
</dbReference>
<evidence type="ECO:0000313" key="7">
    <source>
        <dbReference type="Proteomes" id="UP000274578"/>
    </source>
</evidence>
<evidence type="ECO:0000256" key="5">
    <source>
        <dbReference type="SAM" id="SignalP"/>
    </source>
</evidence>
<feature type="signal peptide" evidence="5">
    <location>
        <begin position="1"/>
        <end position="22"/>
    </location>
</feature>
<dbReference type="RefSeq" id="WP_018919726.1">
    <property type="nucleotide sequence ID" value="NZ_LR134384.1"/>
</dbReference>
<feature type="binding site" evidence="4">
    <location>
        <position position="259"/>
    </location>
    <ligand>
        <name>substrate</name>
    </ligand>
</feature>
<sequence>MNIRKLLLAAGAFLLVPSLSYAGDKDMNSVINEDITFATRQYSLMLDQVGRDGKICIPKTIDKLGRMVYIPTDDWCSGFFAGSLFYLYQLTNDKSWLKQSKRFTEALDSIQYLKWHHDVGFMIGSSYLNNYRLNPTKAYKKVIIQTAKSLCTRFRQKAGVIQSWNVDRGWQSKRGWSCPVIIDNMMNLELLFEATRLSGDSTYWKIAVSHADKTMENQYRPDGSCFHVVDYDPTTGAVLHRQTAQGYADNSAWARGQAWSVYGYTTCYRYTHDRKYLDRAVKSLNFMMQNPNLPDDLVPYWDFDAPNIPNEPRDASTAACVASALYEMDTYLPDNGYATLADRIIRSLSTPAYRPALGKNGCFLLMHSVGSIPHNNEIDVPLNYADYYFLEALTRRK</sequence>
<keyword evidence="1 6" id="KW-0378">Hydrolase</keyword>
<evidence type="ECO:0000313" key="6">
    <source>
        <dbReference type="EMBL" id="VEH14502.1"/>
    </source>
</evidence>
<evidence type="ECO:0000256" key="1">
    <source>
        <dbReference type="ARBA" id="ARBA00022801"/>
    </source>
</evidence>
<dbReference type="InterPro" id="IPR012341">
    <property type="entry name" value="6hp_glycosidase-like_sf"/>
</dbReference>
<accession>A0A448L3F7</accession>
<evidence type="ECO:0000256" key="3">
    <source>
        <dbReference type="PIRSR" id="PIRSR610905-1"/>
    </source>
</evidence>
<feature type="binding site" evidence="4">
    <location>
        <position position="371"/>
    </location>
    <ligand>
        <name>substrate</name>
    </ligand>
</feature>
<organism evidence="6 7">
    <name type="scientific">Segatella oris</name>
    <dbReference type="NCBI Taxonomy" id="28135"/>
    <lineage>
        <taxon>Bacteria</taxon>
        <taxon>Pseudomonadati</taxon>
        <taxon>Bacteroidota</taxon>
        <taxon>Bacteroidia</taxon>
        <taxon>Bacteroidales</taxon>
        <taxon>Prevotellaceae</taxon>
        <taxon>Segatella</taxon>
    </lineage>
</organism>
<dbReference type="PANTHER" id="PTHR36845">
    <property type="entry name" value="HYDROLASE, PUTATIVE (AFU_ORTHOLOGUE AFUA_7G05090)-RELATED"/>
    <property type="match status" value="1"/>
</dbReference>
<dbReference type="Proteomes" id="UP000274578">
    <property type="component" value="Chromosome 1"/>
</dbReference>
<feature type="binding site" evidence="4">
    <location>
        <position position="255"/>
    </location>
    <ligand>
        <name>substrate</name>
    </ligand>
</feature>
<feature type="active site" description="Proton donor" evidence="3">
    <location>
        <position position="183"/>
    </location>
</feature>
<feature type="chain" id="PRO_5019348888" evidence="5">
    <location>
        <begin position="23"/>
        <end position="397"/>
    </location>
</feature>
<evidence type="ECO:0000256" key="2">
    <source>
        <dbReference type="ARBA" id="ARBA00038358"/>
    </source>
</evidence>
<dbReference type="Pfam" id="PF07470">
    <property type="entry name" value="Glyco_hydro_88"/>
    <property type="match status" value="1"/>
</dbReference>
<dbReference type="InterPro" id="IPR010905">
    <property type="entry name" value="Glyco_hydro_88"/>
</dbReference>
<feature type="binding site" evidence="4">
    <location>
        <position position="118"/>
    </location>
    <ligand>
        <name>substrate</name>
    </ligand>
</feature>
<evidence type="ECO:0000256" key="4">
    <source>
        <dbReference type="PIRSR" id="PIRSR610905-2"/>
    </source>
</evidence>
<protein>
    <submittedName>
        <fullName evidence="6">Unsaturated glucuronyl hydrolase</fullName>
        <ecNumber evidence="6">3.2.1.179</ecNumber>
    </submittedName>
</protein>
<dbReference type="InterPro" id="IPR052369">
    <property type="entry name" value="UG_Glycosaminoglycan_Hydrolase"/>
</dbReference>
<feature type="active site" description="Nucleophile" evidence="3">
    <location>
        <position position="118"/>
    </location>
</feature>
<name>A0A448L3F7_9BACT</name>
<dbReference type="EC" id="3.2.1.179" evidence="6"/>
<dbReference type="InterPro" id="IPR008928">
    <property type="entry name" value="6-hairpin_glycosidase_sf"/>
</dbReference>
<dbReference type="PANTHER" id="PTHR36845:SF1">
    <property type="entry name" value="HYDROLASE, PUTATIVE (AFU_ORTHOLOGUE AFUA_7G05090)-RELATED"/>
    <property type="match status" value="1"/>
</dbReference>
<dbReference type="GeneID" id="85011385"/>
<dbReference type="Gene3D" id="1.50.10.10">
    <property type="match status" value="1"/>
</dbReference>
<dbReference type="AlphaFoldDB" id="A0A448L3F7"/>
<dbReference type="KEGG" id="poc:NCTC13071_00479"/>
<dbReference type="GO" id="GO:0000272">
    <property type="term" value="P:polysaccharide catabolic process"/>
    <property type="evidence" value="ECO:0007669"/>
    <property type="project" value="TreeGrafter"/>
</dbReference>
<proteinExistence type="inferred from homology"/>
<keyword evidence="5" id="KW-0732">Signal</keyword>
<feature type="binding site" evidence="4">
    <location>
        <position position="183"/>
    </location>
    <ligand>
        <name>substrate</name>
    </ligand>
</feature>
<keyword evidence="6" id="KW-0326">Glycosidase</keyword>
<dbReference type="EMBL" id="LR134384">
    <property type="protein sequence ID" value="VEH14502.1"/>
    <property type="molecule type" value="Genomic_DNA"/>
</dbReference>
<comment type="similarity">
    <text evidence="2">Belongs to the glycosyl hydrolase 88 family.</text>
</comment>